<dbReference type="EMBL" id="MU117974">
    <property type="protein sequence ID" value="KAF9651596.1"/>
    <property type="molecule type" value="Genomic_DNA"/>
</dbReference>
<comment type="caution">
    <text evidence="1">The sequence shown here is derived from an EMBL/GenBank/DDBJ whole genome shotgun (WGS) entry which is preliminary data.</text>
</comment>
<feature type="non-terminal residue" evidence="1">
    <location>
        <position position="1"/>
    </location>
</feature>
<dbReference type="Proteomes" id="UP000886501">
    <property type="component" value="Unassembled WGS sequence"/>
</dbReference>
<protein>
    <submittedName>
        <fullName evidence="1">Adenine nucleotide alpha hydrolases-like protein</fullName>
    </submittedName>
</protein>
<evidence type="ECO:0000313" key="1">
    <source>
        <dbReference type="EMBL" id="KAF9651596.1"/>
    </source>
</evidence>
<organism evidence="1 2">
    <name type="scientific">Thelephora ganbajun</name>
    <name type="common">Ganba fungus</name>
    <dbReference type="NCBI Taxonomy" id="370292"/>
    <lineage>
        <taxon>Eukaryota</taxon>
        <taxon>Fungi</taxon>
        <taxon>Dikarya</taxon>
        <taxon>Basidiomycota</taxon>
        <taxon>Agaricomycotina</taxon>
        <taxon>Agaricomycetes</taxon>
        <taxon>Thelephorales</taxon>
        <taxon>Thelephoraceae</taxon>
        <taxon>Thelephora</taxon>
    </lineage>
</organism>
<keyword evidence="2" id="KW-1185">Reference proteome</keyword>
<name>A0ACB6ZQ91_THEGA</name>
<proteinExistence type="predicted"/>
<sequence>SRMSVRSMMEALSLFPSNDTTSDKERGRSWSRKHKLSSRASSVQEDSAVDSRASSRSRSGSPFIFRRTRTRDSSPAVGALKTDADSDYESSTRIRPRSAFSAHSDDETSGDEPEGYDDSEEYWSDDHFDPVTERNTETNAALVSPIVQEEGVFADPLGEGVNVVIPPEPYFPSTLNSPTHQPRRKKSTKSHVHERLSVVTSRPVFERDRCSIKFTQGDPEAALEKRKGKTYMVLSDLSDESRYAMEWGIGTVIRDGDELIIVTVIENEMDPPTANPADRSSKIRNQQERQALAYILVRQAISLLQRTQLNVTISCQAWHAKNARRMLLDIVDHVEPTMVIVGSRGVGKLQGILLGSTSHYLVQKCSVPVMVARRRLKRPPRKSAHLTQHRARVSLAEAAGKDTMARKVDQDVAALRDQMARDEEEADPHAPPQSNPEEFDDDDDGDDD</sequence>
<reference evidence="1" key="1">
    <citation type="submission" date="2019-10" db="EMBL/GenBank/DDBJ databases">
        <authorList>
            <consortium name="DOE Joint Genome Institute"/>
            <person name="Kuo A."/>
            <person name="Miyauchi S."/>
            <person name="Kiss E."/>
            <person name="Drula E."/>
            <person name="Kohler A."/>
            <person name="Sanchez-Garcia M."/>
            <person name="Andreopoulos B."/>
            <person name="Barry K.W."/>
            <person name="Bonito G."/>
            <person name="Buee M."/>
            <person name="Carver A."/>
            <person name="Chen C."/>
            <person name="Cichocki N."/>
            <person name="Clum A."/>
            <person name="Culley D."/>
            <person name="Crous P.W."/>
            <person name="Fauchery L."/>
            <person name="Girlanda M."/>
            <person name="Hayes R."/>
            <person name="Keri Z."/>
            <person name="Labutti K."/>
            <person name="Lipzen A."/>
            <person name="Lombard V."/>
            <person name="Magnuson J."/>
            <person name="Maillard F."/>
            <person name="Morin E."/>
            <person name="Murat C."/>
            <person name="Nolan M."/>
            <person name="Ohm R."/>
            <person name="Pangilinan J."/>
            <person name="Pereira M."/>
            <person name="Perotto S."/>
            <person name="Peter M."/>
            <person name="Riley R."/>
            <person name="Sitrit Y."/>
            <person name="Stielow B."/>
            <person name="Szollosi G."/>
            <person name="Zifcakova L."/>
            <person name="Stursova M."/>
            <person name="Spatafora J.W."/>
            <person name="Tedersoo L."/>
            <person name="Vaario L.-M."/>
            <person name="Yamada A."/>
            <person name="Yan M."/>
            <person name="Wang P."/>
            <person name="Xu J."/>
            <person name="Bruns T."/>
            <person name="Baldrian P."/>
            <person name="Vilgalys R."/>
            <person name="Henrissat B."/>
            <person name="Grigoriev I.V."/>
            <person name="Hibbett D."/>
            <person name="Nagy L.G."/>
            <person name="Martin F.M."/>
        </authorList>
    </citation>
    <scope>NUCLEOTIDE SEQUENCE</scope>
    <source>
        <strain evidence="1">P2</strain>
    </source>
</reference>
<accession>A0ACB6ZQ91</accession>
<feature type="non-terminal residue" evidence="1">
    <location>
        <position position="448"/>
    </location>
</feature>
<evidence type="ECO:0000313" key="2">
    <source>
        <dbReference type="Proteomes" id="UP000886501"/>
    </source>
</evidence>
<gene>
    <name evidence="1" type="ORF">BDM02DRAFT_3075439</name>
</gene>
<reference evidence="1" key="2">
    <citation type="journal article" date="2020" name="Nat. Commun.">
        <title>Large-scale genome sequencing of mycorrhizal fungi provides insights into the early evolution of symbiotic traits.</title>
        <authorList>
            <person name="Miyauchi S."/>
            <person name="Kiss E."/>
            <person name="Kuo A."/>
            <person name="Drula E."/>
            <person name="Kohler A."/>
            <person name="Sanchez-Garcia M."/>
            <person name="Morin E."/>
            <person name="Andreopoulos B."/>
            <person name="Barry K.W."/>
            <person name="Bonito G."/>
            <person name="Buee M."/>
            <person name="Carver A."/>
            <person name="Chen C."/>
            <person name="Cichocki N."/>
            <person name="Clum A."/>
            <person name="Culley D."/>
            <person name="Crous P.W."/>
            <person name="Fauchery L."/>
            <person name="Girlanda M."/>
            <person name="Hayes R.D."/>
            <person name="Keri Z."/>
            <person name="LaButti K."/>
            <person name="Lipzen A."/>
            <person name="Lombard V."/>
            <person name="Magnuson J."/>
            <person name="Maillard F."/>
            <person name="Murat C."/>
            <person name="Nolan M."/>
            <person name="Ohm R.A."/>
            <person name="Pangilinan J."/>
            <person name="Pereira M.F."/>
            <person name="Perotto S."/>
            <person name="Peter M."/>
            <person name="Pfister S."/>
            <person name="Riley R."/>
            <person name="Sitrit Y."/>
            <person name="Stielow J.B."/>
            <person name="Szollosi G."/>
            <person name="Zifcakova L."/>
            <person name="Stursova M."/>
            <person name="Spatafora J.W."/>
            <person name="Tedersoo L."/>
            <person name="Vaario L.M."/>
            <person name="Yamada A."/>
            <person name="Yan M."/>
            <person name="Wang P."/>
            <person name="Xu J."/>
            <person name="Bruns T."/>
            <person name="Baldrian P."/>
            <person name="Vilgalys R."/>
            <person name="Dunand C."/>
            <person name="Henrissat B."/>
            <person name="Grigoriev I.V."/>
            <person name="Hibbett D."/>
            <person name="Nagy L.G."/>
            <person name="Martin F.M."/>
        </authorList>
    </citation>
    <scope>NUCLEOTIDE SEQUENCE</scope>
    <source>
        <strain evidence="1">P2</strain>
    </source>
</reference>